<sequence>MNWTGIRFFSKKREQTSSIELSETTLSSKTYQALFRQQLKALREGMGEKTFERFYKKPLSHKTLYWVLESPHADLVALSGRSVADVTPRIKHQQSGYTLPSWYSEGSSLFMRLHFENEVYRSNYSYDDTLQPLVDMLGKRRHVKRFGGVLIYLHRHDLEVDSAPAWLSKMASFVGQASLLAKQNLPVYLVLEGVGLSSRVSTPIGLFRDEETVLAEQFGQWFSQAQAELKNRLLRKSLKDVQYVHDVETRKAAFAELNAIEQGVQQLKQVSEQFNHRWHFSGKSITPWVRAVFIAPNSRSVVGMYSVHRLLSNTEQSQPIESSSNQWWQRFSNILHQDRGCGKAEPENNTHQKLIMICMGVAVLFGLAWSQLMWRDYAHAGAMVDRFNEQLMPLLSVDANGPGSVIGFDRVLERLMFIDRFNDDLSEEKRLALWPSAFMRQTADSQQQTLAVISESMLMKEFNTALEHTLFWSTPAGHFPKGILKLNWRLISIS</sequence>
<reference evidence="1" key="1">
    <citation type="submission" date="2022-06" db="EMBL/GenBank/DDBJ databases">
        <title>Alkalimarinus sp. nov., isolated from gut of a Alitta virens.</title>
        <authorList>
            <person name="Yang A.I."/>
            <person name="Shin N.-R."/>
        </authorList>
    </citation>
    <scope>NUCLEOTIDE SEQUENCE</scope>
    <source>
        <strain evidence="1">A2M4</strain>
    </source>
</reference>
<protein>
    <submittedName>
        <fullName evidence="1">Uncharacterized protein</fullName>
    </submittedName>
</protein>
<proteinExistence type="predicted"/>
<dbReference type="RefSeq" id="WP_265048812.1">
    <property type="nucleotide sequence ID" value="NZ_CP100390.1"/>
</dbReference>
<dbReference type="Proteomes" id="UP001163739">
    <property type="component" value="Chromosome"/>
</dbReference>
<evidence type="ECO:0000313" key="2">
    <source>
        <dbReference type="Proteomes" id="UP001163739"/>
    </source>
</evidence>
<organism evidence="1 2">
    <name type="scientific">Alkalimarinus alittae</name>
    <dbReference type="NCBI Taxonomy" id="2961619"/>
    <lineage>
        <taxon>Bacteria</taxon>
        <taxon>Pseudomonadati</taxon>
        <taxon>Pseudomonadota</taxon>
        <taxon>Gammaproteobacteria</taxon>
        <taxon>Alteromonadales</taxon>
        <taxon>Alteromonadaceae</taxon>
        <taxon>Alkalimarinus</taxon>
    </lineage>
</organism>
<gene>
    <name evidence="1" type="ORF">NKI27_06185</name>
</gene>
<dbReference type="EMBL" id="CP100390">
    <property type="protein sequence ID" value="UZE97337.1"/>
    <property type="molecule type" value="Genomic_DNA"/>
</dbReference>
<accession>A0ABY6N5S1</accession>
<evidence type="ECO:0000313" key="1">
    <source>
        <dbReference type="EMBL" id="UZE97337.1"/>
    </source>
</evidence>
<name>A0ABY6N5S1_9ALTE</name>
<keyword evidence="2" id="KW-1185">Reference proteome</keyword>